<dbReference type="GO" id="GO:0016020">
    <property type="term" value="C:membrane"/>
    <property type="evidence" value="ECO:0007669"/>
    <property type="project" value="UniProtKB-SubCell"/>
</dbReference>
<proteinExistence type="predicted"/>
<evidence type="ECO:0000256" key="5">
    <source>
        <dbReference type="SAM" id="Phobius"/>
    </source>
</evidence>
<keyword evidence="2 5" id="KW-0812">Transmembrane</keyword>
<dbReference type="RefSeq" id="WP_125065104.1">
    <property type="nucleotide sequence ID" value="NZ_JAVIGU010000001.1"/>
</dbReference>
<dbReference type="EMBL" id="RRZO01000020">
    <property type="protein sequence ID" value="RRN51455.1"/>
    <property type="molecule type" value="Genomic_DNA"/>
</dbReference>
<name>A0A3R8LZF9_STRSU</name>
<dbReference type="Proteomes" id="UP000278566">
    <property type="component" value="Unassembled WGS sequence"/>
</dbReference>
<evidence type="ECO:0000256" key="3">
    <source>
        <dbReference type="ARBA" id="ARBA00022989"/>
    </source>
</evidence>
<sequence>MNYLQNYILSKSSYLPSDKLFILQKELEDLDDEALNVLMMVEMRQPLVALILAIFFGEFGVDRFYVGNKELGFAKLIAFAVSFVTLFILIGFLLFLGLYLWKFIDCFLIMRACKEANFERLMLQIHQYKAFQHSNQTFQ</sequence>
<feature type="domain" description="TM2" evidence="6">
    <location>
        <begin position="44"/>
        <end position="92"/>
    </location>
</feature>
<evidence type="ECO:0000256" key="1">
    <source>
        <dbReference type="ARBA" id="ARBA00004141"/>
    </source>
</evidence>
<evidence type="ECO:0000259" key="6">
    <source>
        <dbReference type="Pfam" id="PF05154"/>
    </source>
</evidence>
<protein>
    <submittedName>
        <fullName evidence="7">TM2 domain-containing protein</fullName>
    </submittedName>
</protein>
<organism evidence="7 8">
    <name type="scientific">Streptococcus suis</name>
    <dbReference type="NCBI Taxonomy" id="1307"/>
    <lineage>
        <taxon>Bacteria</taxon>
        <taxon>Bacillati</taxon>
        <taxon>Bacillota</taxon>
        <taxon>Bacilli</taxon>
        <taxon>Lactobacillales</taxon>
        <taxon>Streptococcaceae</taxon>
        <taxon>Streptococcus</taxon>
    </lineage>
</organism>
<evidence type="ECO:0000313" key="8">
    <source>
        <dbReference type="Proteomes" id="UP000278566"/>
    </source>
</evidence>
<dbReference type="AlphaFoldDB" id="A0A3R8LZF9"/>
<comment type="subcellular location">
    <subcellularLocation>
        <location evidence="1">Membrane</location>
        <topology evidence="1">Multi-pass membrane protein</topology>
    </subcellularLocation>
</comment>
<evidence type="ECO:0000256" key="2">
    <source>
        <dbReference type="ARBA" id="ARBA00022692"/>
    </source>
</evidence>
<dbReference type="Pfam" id="PF05154">
    <property type="entry name" value="TM2"/>
    <property type="match status" value="1"/>
</dbReference>
<keyword evidence="3 5" id="KW-1133">Transmembrane helix</keyword>
<comment type="caution">
    <text evidence="7">The sequence shown here is derived from an EMBL/GenBank/DDBJ whole genome shotgun (WGS) entry which is preliminary data.</text>
</comment>
<dbReference type="InterPro" id="IPR007829">
    <property type="entry name" value="TM2"/>
</dbReference>
<keyword evidence="4 5" id="KW-0472">Membrane</keyword>
<feature type="transmembrane region" description="Helical" evidence="5">
    <location>
        <begin position="47"/>
        <end position="65"/>
    </location>
</feature>
<gene>
    <name evidence="7" type="ORF">EI220_04805</name>
</gene>
<feature type="transmembrane region" description="Helical" evidence="5">
    <location>
        <begin position="77"/>
        <end position="101"/>
    </location>
</feature>
<evidence type="ECO:0000256" key="4">
    <source>
        <dbReference type="ARBA" id="ARBA00023136"/>
    </source>
</evidence>
<reference evidence="7 8" key="1">
    <citation type="submission" date="2018-11" db="EMBL/GenBank/DDBJ databases">
        <title>Changes in penicillin susceptibility of Streptococcus suis isolates by amino acid alterations in the penicillin-binding protein.</title>
        <authorList>
            <person name="Niemann L."/>
            <person name="Eichhorn I."/>
        </authorList>
    </citation>
    <scope>NUCLEOTIDE SEQUENCE [LARGE SCALE GENOMIC DNA]</scope>
    <source>
        <strain evidence="7 8">IMT40738</strain>
    </source>
</reference>
<accession>A0A3R8LZF9</accession>
<evidence type="ECO:0000313" key="7">
    <source>
        <dbReference type="EMBL" id="RRN51455.1"/>
    </source>
</evidence>